<dbReference type="Proteomes" id="UP001447188">
    <property type="component" value="Unassembled WGS sequence"/>
</dbReference>
<proteinExistence type="predicted"/>
<dbReference type="EMBL" id="JBBBZM010000293">
    <property type="protein sequence ID" value="KAL0631137.1"/>
    <property type="molecule type" value="Genomic_DNA"/>
</dbReference>
<keyword evidence="1" id="KW-0175">Coiled coil</keyword>
<keyword evidence="3" id="KW-1185">Reference proteome</keyword>
<evidence type="ECO:0000256" key="1">
    <source>
        <dbReference type="SAM" id="Coils"/>
    </source>
</evidence>
<accession>A0ABR3G5Z7</accession>
<evidence type="ECO:0000313" key="3">
    <source>
        <dbReference type="Proteomes" id="UP001447188"/>
    </source>
</evidence>
<evidence type="ECO:0000313" key="2">
    <source>
        <dbReference type="EMBL" id="KAL0631137.1"/>
    </source>
</evidence>
<feature type="coiled-coil region" evidence="1">
    <location>
        <begin position="132"/>
        <end position="159"/>
    </location>
</feature>
<protein>
    <submittedName>
        <fullName evidence="2">Uncharacterized protein</fullName>
    </submittedName>
</protein>
<sequence>MLHTIYLGLLKHLMEWITGFMKKYDHQTPFDTIRKQLSPYPKISIPNKPYRQVSQWQGKEMRNLGKFLLRALTAAMKNPAPSERLPFKKALHCTQALVDFQLAAQYLSHTETMFGYMASYLAKFENYRDLFLEKEKLKRKRESDDKREQDEQVQDALRNHGHFNFIKMHLLTYFTWNIRKFGNIPMWSTEIGEASHKDMFKTGYRTFNHIDTNKQIFNHYGRRFVIAMHIAEIRQAGSTRSRENWAVDTIELWKRLPSPKEDPGLFSDSIPSRMLKGPVNRKKTIHFGDIIHELGDTNDNLLIKLLLYSKRYLPTAEELCTDFEKLPRFPAERFMRLEVPVLKFQQTKAYNPISYNEQRINTALSVVVSN</sequence>
<comment type="caution">
    <text evidence="2">The sequence shown here is derived from an EMBL/GenBank/DDBJ whole genome shotgun (WGS) entry which is preliminary data.</text>
</comment>
<feature type="non-terminal residue" evidence="2">
    <location>
        <position position="370"/>
    </location>
</feature>
<reference evidence="2 3" key="1">
    <citation type="submission" date="2024-02" db="EMBL/GenBank/DDBJ databases">
        <title>Discinaceae phylogenomics.</title>
        <authorList>
            <person name="Dirks A.C."/>
            <person name="James T.Y."/>
        </authorList>
    </citation>
    <scope>NUCLEOTIDE SEQUENCE [LARGE SCALE GENOMIC DNA]</scope>
    <source>
        <strain evidence="2 3">ACD0624</strain>
    </source>
</reference>
<organism evidence="2 3">
    <name type="scientific">Discina gigas</name>
    <dbReference type="NCBI Taxonomy" id="1032678"/>
    <lineage>
        <taxon>Eukaryota</taxon>
        <taxon>Fungi</taxon>
        <taxon>Dikarya</taxon>
        <taxon>Ascomycota</taxon>
        <taxon>Pezizomycotina</taxon>
        <taxon>Pezizomycetes</taxon>
        <taxon>Pezizales</taxon>
        <taxon>Discinaceae</taxon>
        <taxon>Discina</taxon>
    </lineage>
</organism>
<name>A0ABR3G5Z7_9PEZI</name>
<gene>
    <name evidence="2" type="ORF">Q9L58_010001</name>
</gene>